<evidence type="ECO:0008006" key="8">
    <source>
        <dbReference type="Google" id="ProtNLM"/>
    </source>
</evidence>
<dbReference type="STRING" id="71784.A0A1Y2ARQ3"/>
<evidence type="ECO:0000256" key="1">
    <source>
        <dbReference type="ARBA" id="ARBA00004141"/>
    </source>
</evidence>
<reference evidence="6 7" key="1">
    <citation type="submission" date="2016-07" db="EMBL/GenBank/DDBJ databases">
        <title>Pervasive Adenine N6-methylation of Active Genes in Fungi.</title>
        <authorList>
            <consortium name="DOE Joint Genome Institute"/>
            <person name="Mondo S.J."/>
            <person name="Dannebaum R.O."/>
            <person name="Kuo R.C."/>
            <person name="Labutti K."/>
            <person name="Haridas S."/>
            <person name="Kuo A."/>
            <person name="Salamov A."/>
            <person name="Ahrendt S.R."/>
            <person name="Lipzen A."/>
            <person name="Sullivan W."/>
            <person name="Andreopoulos W.B."/>
            <person name="Clum A."/>
            <person name="Lindquist E."/>
            <person name="Daum C."/>
            <person name="Ramamoorthy G.K."/>
            <person name="Gryganskyi A."/>
            <person name="Culley D."/>
            <person name="Magnuson J.K."/>
            <person name="James T.Y."/>
            <person name="O'Malley M.A."/>
            <person name="Stajich J.E."/>
            <person name="Spatafora J.W."/>
            <person name="Visel A."/>
            <person name="Grigoriev I.V."/>
        </authorList>
    </citation>
    <scope>NUCLEOTIDE SEQUENCE [LARGE SCALE GENOMIC DNA]</scope>
    <source>
        <strain evidence="6 7">68-887.2</strain>
    </source>
</reference>
<dbReference type="GO" id="GO:0005635">
    <property type="term" value="C:nuclear envelope"/>
    <property type="evidence" value="ECO:0007669"/>
    <property type="project" value="TreeGrafter"/>
</dbReference>
<gene>
    <name evidence="6" type="ORF">BCR39DRAFT_544780</name>
</gene>
<keyword evidence="2 5" id="KW-0812">Transmembrane</keyword>
<dbReference type="PANTHER" id="PTHR10250:SF26">
    <property type="entry name" value="GLUTATHIONE S-TRANSFERASE 3, MITOCHONDRIAL"/>
    <property type="match status" value="1"/>
</dbReference>
<evidence type="ECO:0000256" key="2">
    <source>
        <dbReference type="ARBA" id="ARBA00022692"/>
    </source>
</evidence>
<accession>A0A1Y2ARQ3</accession>
<protein>
    <recommendedName>
        <fullName evidence="8">Membrane-associated proteins in eicosanoid and glutathione metabolism</fullName>
    </recommendedName>
</protein>
<keyword evidence="4 5" id="KW-0472">Membrane</keyword>
<dbReference type="InterPro" id="IPR023352">
    <property type="entry name" value="MAPEG-like_dom_sf"/>
</dbReference>
<keyword evidence="7" id="KW-1185">Reference proteome</keyword>
<comment type="subcellular location">
    <subcellularLocation>
        <location evidence="1">Membrane</location>
        <topology evidence="1">Multi-pass membrane protein</topology>
    </subcellularLocation>
</comment>
<dbReference type="Proteomes" id="UP000193986">
    <property type="component" value="Unassembled WGS sequence"/>
</dbReference>
<dbReference type="GO" id="GO:0004602">
    <property type="term" value="F:glutathione peroxidase activity"/>
    <property type="evidence" value="ECO:0007669"/>
    <property type="project" value="TreeGrafter"/>
</dbReference>
<evidence type="ECO:0000256" key="4">
    <source>
        <dbReference type="ARBA" id="ARBA00023136"/>
    </source>
</evidence>
<dbReference type="Pfam" id="PF01124">
    <property type="entry name" value="MAPEG"/>
    <property type="match status" value="1"/>
</dbReference>
<dbReference type="EMBL" id="MCFC01000060">
    <property type="protein sequence ID" value="ORY25156.1"/>
    <property type="molecule type" value="Genomic_DNA"/>
</dbReference>
<feature type="transmembrane region" description="Helical" evidence="5">
    <location>
        <begin position="124"/>
        <end position="149"/>
    </location>
</feature>
<dbReference type="AlphaFoldDB" id="A0A1Y2ARQ3"/>
<dbReference type="InterPro" id="IPR050997">
    <property type="entry name" value="MAPEG"/>
</dbReference>
<dbReference type="GO" id="GO:0004364">
    <property type="term" value="F:glutathione transferase activity"/>
    <property type="evidence" value="ECO:0007669"/>
    <property type="project" value="TreeGrafter"/>
</dbReference>
<dbReference type="InParanoid" id="A0A1Y2ARQ3"/>
<proteinExistence type="predicted"/>
<feature type="transmembrane region" description="Helical" evidence="5">
    <location>
        <begin position="83"/>
        <end position="103"/>
    </location>
</feature>
<sequence length="152" mass="16341">MSSSITLPADFSLVGLGVTAALLLNQWQQHLVVRARKTAGVRYPTLYATDAEAAADPKKQMYNCTQRANANTLESIPFILAEYGFLSIFYPKAALAFLGLYLLGRVSYTINYAKGEPLKRNKGLAPVSYIGLAGLMFGSAGIAVVRSLAAFS</sequence>
<dbReference type="InterPro" id="IPR001129">
    <property type="entry name" value="Membr-assoc_MAPEG"/>
</dbReference>
<dbReference type="GO" id="GO:0016020">
    <property type="term" value="C:membrane"/>
    <property type="evidence" value="ECO:0007669"/>
    <property type="project" value="UniProtKB-SubCell"/>
</dbReference>
<evidence type="ECO:0000256" key="3">
    <source>
        <dbReference type="ARBA" id="ARBA00022989"/>
    </source>
</evidence>
<name>A0A1Y2ARQ3_9TREE</name>
<comment type="caution">
    <text evidence="6">The sequence shown here is derived from an EMBL/GenBank/DDBJ whole genome shotgun (WGS) entry which is preliminary data.</text>
</comment>
<evidence type="ECO:0000313" key="6">
    <source>
        <dbReference type="EMBL" id="ORY25156.1"/>
    </source>
</evidence>
<dbReference type="OrthoDB" id="410651at2759"/>
<keyword evidence="3 5" id="KW-1133">Transmembrane helix</keyword>
<evidence type="ECO:0000256" key="5">
    <source>
        <dbReference type="SAM" id="Phobius"/>
    </source>
</evidence>
<evidence type="ECO:0000313" key="7">
    <source>
        <dbReference type="Proteomes" id="UP000193986"/>
    </source>
</evidence>
<dbReference type="PANTHER" id="PTHR10250">
    <property type="entry name" value="MICROSOMAL GLUTATHIONE S-TRANSFERASE"/>
    <property type="match status" value="1"/>
</dbReference>
<feature type="transmembrane region" description="Helical" evidence="5">
    <location>
        <begin position="7"/>
        <end position="27"/>
    </location>
</feature>
<dbReference type="GO" id="GO:0005783">
    <property type="term" value="C:endoplasmic reticulum"/>
    <property type="evidence" value="ECO:0007669"/>
    <property type="project" value="TreeGrafter"/>
</dbReference>
<organism evidence="6 7">
    <name type="scientific">Naematelia encephala</name>
    <dbReference type="NCBI Taxonomy" id="71784"/>
    <lineage>
        <taxon>Eukaryota</taxon>
        <taxon>Fungi</taxon>
        <taxon>Dikarya</taxon>
        <taxon>Basidiomycota</taxon>
        <taxon>Agaricomycotina</taxon>
        <taxon>Tremellomycetes</taxon>
        <taxon>Tremellales</taxon>
        <taxon>Naemateliaceae</taxon>
        <taxon>Naematelia</taxon>
    </lineage>
</organism>
<dbReference type="Gene3D" id="1.20.120.550">
    <property type="entry name" value="Membrane associated eicosanoid/glutathione metabolism-like domain"/>
    <property type="match status" value="1"/>
</dbReference>
<dbReference type="SUPFAM" id="SSF161084">
    <property type="entry name" value="MAPEG domain-like"/>
    <property type="match status" value="1"/>
</dbReference>